<name>A0A0S3SBC1_PHAAN</name>
<organism evidence="2 3">
    <name type="scientific">Vigna angularis var. angularis</name>
    <dbReference type="NCBI Taxonomy" id="157739"/>
    <lineage>
        <taxon>Eukaryota</taxon>
        <taxon>Viridiplantae</taxon>
        <taxon>Streptophyta</taxon>
        <taxon>Embryophyta</taxon>
        <taxon>Tracheophyta</taxon>
        <taxon>Spermatophyta</taxon>
        <taxon>Magnoliopsida</taxon>
        <taxon>eudicotyledons</taxon>
        <taxon>Gunneridae</taxon>
        <taxon>Pentapetalae</taxon>
        <taxon>rosids</taxon>
        <taxon>fabids</taxon>
        <taxon>Fabales</taxon>
        <taxon>Fabaceae</taxon>
        <taxon>Papilionoideae</taxon>
        <taxon>50 kb inversion clade</taxon>
        <taxon>NPAAA clade</taxon>
        <taxon>indigoferoid/millettioid clade</taxon>
        <taxon>Phaseoleae</taxon>
        <taxon>Vigna</taxon>
    </lineage>
</organism>
<feature type="compositionally biased region" description="Basic and acidic residues" evidence="1">
    <location>
        <begin position="16"/>
        <end position="32"/>
    </location>
</feature>
<reference evidence="2 3" key="1">
    <citation type="journal article" date="2015" name="Sci. Rep.">
        <title>The power of single molecule real-time sequencing technology in the de novo assembly of a eukaryotic genome.</title>
        <authorList>
            <person name="Sakai H."/>
            <person name="Naito K."/>
            <person name="Ogiso-Tanaka E."/>
            <person name="Takahashi Y."/>
            <person name="Iseki K."/>
            <person name="Muto C."/>
            <person name="Satou K."/>
            <person name="Teruya K."/>
            <person name="Shiroma A."/>
            <person name="Shimoji M."/>
            <person name="Hirano T."/>
            <person name="Itoh T."/>
            <person name="Kaga A."/>
            <person name="Tomooka N."/>
        </authorList>
    </citation>
    <scope>NUCLEOTIDE SEQUENCE [LARGE SCALE GENOMIC DNA]</scope>
    <source>
        <strain evidence="3">cv. Shumari</strain>
    </source>
</reference>
<feature type="compositionally biased region" description="Basic and acidic residues" evidence="1">
    <location>
        <begin position="165"/>
        <end position="185"/>
    </location>
</feature>
<dbReference type="EMBL" id="AP015039">
    <property type="protein sequence ID" value="BAT90159.1"/>
    <property type="molecule type" value="Genomic_DNA"/>
</dbReference>
<keyword evidence="3" id="KW-1185">Reference proteome</keyword>
<protein>
    <submittedName>
        <fullName evidence="2">Uncharacterized protein</fullName>
    </submittedName>
</protein>
<gene>
    <name evidence="2" type="primary">Vigan.06G134600</name>
    <name evidence="2" type="ORF">VIGAN_06134600</name>
</gene>
<evidence type="ECO:0000313" key="3">
    <source>
        <dbReference type="Proteomes" id="UP000291084"/>
    </source>
</evidence>
<accession>A0A0S3SBC1</accession>
<dbReference type="Proteomes" id="UP000291084">
    <property type="component" value="Chromosome 6"/>
</dbReference>
<feature type="region of interest" description="Disordered" evidence="1">
    <location>
        <begin position="14"/>
        <end position="39"/>
    </location>
</feature>
<dbReference type="AlphaFoldDB" id="A0A0S3SBC1"/>
<evidence type="ECO:0000256" key="1">
    <source>
        <dbReference type="SAM" id="MobiDB-lite"/>
    </source>
</evidence>
<sequence>MKMTKVEEFQGFCKTARGENEENEKMERERGFSETSPLDPIEQEKLRNKCWLQAVGGRYKGQVYGIGHVDSQDECVDSYMQQTESSSSQQVNVEEFNELQTILVQSESRLANSESRLTSSEEQIRHITSQFQTFIGAIIQYLPPLAAATAQSILQTANQQNQPQHNREDQQEDQLQHPENPYKDY</sequence>
<feature type="region of interest" description="Disordered" evidence="1">
    <location>
        <begin position="156"/>
        <end position="185"/>
    </location>
</feature>
<proteinExistence type="predicted"/>
<evidence type="ECO:0000313" key="2">
    <source>
        <dbReference type="EMBL" id="BAT90159.1"/>
    </source>
</evidence>